<dbReference type="Pfam" id="PF02557">
    <property type="entry name" value="VanY"/>
    <property type="match status" value="1"/>
</dbReference>
<proteinExistence type="predicted"/>
<dbReference type="RefSeq" id="WP_326566114.1">
    <property type="nucleotide sequence ID" value="NZ_CP142149.1"/>
</dbReference>
<dbReference type="Gene3D" id="3.30.1380.10">
    <property type="match status" value="1"/>
</dbReference>
<evidence type="ECO:0000259" key="3">
    <source>
        <dbReference type="Pfam" id="PF02557"/>
    </source>
</evidence>
<name>A0ABZ1HY88_9PSEU</name>
<organism evidence="4 5">
    <name type="scientific">Amycolatopsis rhabdoformis</name>
    <dbReference type="NCBI Taxonomy" id="1448059"/>
    <lineage>
        <taxon>Bacteria</taxon>
        <taxon>Bacillati</taxon>
        <taxon>Actinomycetota</taxon>
        <taxon>Actinomycetes</taxon>
        <taxon>Pseudonocardiales</taxon>
        <taxon>Pseudonocardiaceae</taxon>
        <taxon>Amycolatopsis</taxon>
    </lineage>
</organism>
<reference evidence="4 5" key="1">
    <citation type="journal article" date="2015" name="Int. J. Syst. Evol. Microbiol.">
        <title>Amycolatopsis rhabdoformis sp. nov., an actinomycete isolated from a tropical forest soil.</title>
        <authorList>
            <person name="Souza W.R."/>
            <person name="Silva R.E."/>
            <person name="Goodfellow M."/>
            <person name="Busarakam K."/>
            <person name="Figueiro F.S."/>
            <person name="Ferreira D."/>
            <person name="Rodrigues-Filho E."/>
            <person name="Moraes L.A.B."/>
            <person name="Zucchi T.D."/>
        </authorList>
    </citation>
    <scope>NUCLEOTIDE SEQUENCE [LARGE SCALE GENOMIC DNA]</scope>
    <source>
        <strain evidence="4 5">NCIMB 14900</strain>
    </source>
</reference>
<feature type="domain" description="D-alanyl-D-alanine carboxypeptidase-like core" evidence="3">
    <location>
        <begin position="73"/>
        <end position="152"/>
    </location>
</feature>
<keyword evidence="5" id="KW-1185">Reference proteome</keyword>
<dbReference type="SUPFAM" id="SSF55166">
    <property type="entry name" value="Hedgehog/DD-peptidase"/>
    <property type="match status" value="1"/>
</dbReference>
<gene>
    <name evidence="4" type="ORF">VSH64_30090</name>
</gene>
<dbReference type="PROSITE" id="PS51257">
    <property type="entry name" value="PROKAR_LIPOPROTEIN"/>
    <property type="match status" value="1"/>
</dbReference>
<dbReference type="InterPro" id="IPR009045">
    <property type="entry name" value="Zn_M74/Hedgehog-like"/>
</dbReference>
<feature type="signal peptide" evidence="2">
    <location>
        <begin position="1"/>
        <end position="24"/>
    </location>
</feature>
<dbReference type="InterPro" id="IPR003709">
    <property type="entry name" value="VanY-like_core_dom"/>
</dbReference>
<feature type="region of interest" description="Disordered" evidence="1">
    <location>
        <begin position="35"/>
        <end position="62"/>
    </location>
</feature>
<accession>A0ABZ1HY88</accession>
<dbReference type="EMBL" id="CP142149">
    <property type="protein sequence ID" value="WSE27105.1"/>
    <property type="molecule type" value="Genomic_DNA"/>
</dbReference>
<keyword evidence="2" id="KW-0732">Signal</keyword>
<dbReference type="CDD" id="cd14846">
    <property type="entry name" value="Peptidase_M15_like"/>
    <property type="match status" value="1"/>
</dbReference>
<evidence type="ECO:0000313" key="5">
    <source>
        <dbReference type="Proteomes" id="UP001330812"/>
    </source>
</evidence>
<dbReference type="Proteomes" id="UP001330812">
    <property type="component" value="Chromosome"/>
</dbReference>
<evidence type="ECO:0000256" key="2">
    <source>
        <dbReference type="SAM" id="SignalP"/>
    </source>
</evidence>
<feature type="chain" id="PRO_5045585003" evidence="2">
    <location>
        <begin position="25"/>
        <end position="193"/>
    </location>
</feature>
<evidence type="ECO:0000313" key="4">
    <source>
        <dbReference type="EMBL" id="WSE27105.1"/>
    </source>
</evidence>
<sequence>MPEIRAKIAVLVLPALLVAGCSTAAAEWPTGVAGGSAGLSDPGSDPDTDPAQGGIPSGKDLTPFDTSYPAVGKLDPALLTAVQKAATDAKARGIEFKVTSGWRSKAYQQRLLEEGVQKYGSLEKARQFVNTPEKSTHVSGKAVDLGPTDADDWLIRHGDDYGLCQAYSNELWHFELLTTPGGTCPQPLPNAAG</sequence>
<evidence type="ECO:0000256" key="1">
    <source>
        <dbReference type="SAM" id="MobiDB-lite"/>
    </source>
</evidence>
<protein>
    <submittedName>
        <fullName evidence="4">M15 family metallopeptidase</fullName>
    </submittedName>
</protein>